<dbReference type="NCBIfam" id="NF046094">
    <property type="entry name" value="SSU0593_fam"/>
    <property type="match status" value="1"/>
</dbReference>
<protein>
    <submittedName>
        <fullName evidence="2">Uncharacterized protein</fullName>
    </submittedName>
</protein>
<dbReference type="Proteomes" id="UP000071601">
    <property type="component" value="Unassembled WGS sequence"/>
</dbReference>
<evidence type="ECO:0000256" key="1">
    <source>
        <dbReference type="SAM" id="SignalP"/>
    </source>
</evidence>
<reference evidence="2 3" key="1">
    <citation type="submission" date="2016-02" db="EMBL/GenBank/DDBJ databases">
        <authorList>
            <consortium name="Pathogen Informatics"/>
        </authorList>
    </citation>
    <scope>NUCLEOTIDE SEQUENCE [LARGE SCALE GENOMIC DNA]</scope>
    <source>
        <strain evidence="2 3">SS985</strain>
    </source>
</reference>
<accession>A0AB33UEI3</accession>
<dbReference type="AlphaFoldDB" id="A0AB33UEI3"/>
<feature type="chain" id="PRO_5044186416" evidence="1">
    <location>
        <begin position="32"/>
        <end position="106"/>
    </location>
</feature>
<dbReference type="RefSeq" id="WP_044685236.1">
    <property type="nucleotide sequence ID" value="NZ_CEDV01000061.1"/>
</dbReference>
<name>A0AB33UEI3_STRSU</name>
<proteinExistence type="predicted"/>
<sequence length="106" mass="11824">MKQLVAKRSYKVGLSAMALVLLMTTAGGATAHAHASRDTYSVETQGDDKIYRLLDNPAESFAQGIVFLKPVNNSTTEPSETKSWFDSFWSSVKTFWEAFCHRVGWC</sequence>
<gene>
    <name evidence="2" type="ORF">ERS132525_01874</name>
</gene>
<organism evidence="2 3">
    <name type="scientific">Streptococcus suis</name>
    <dbReference type="NCBI Taxonomy" id="1307"/>
    <lineage>
        <taxon>Bacteria</taxon>
        <taxon>Bacillati</taxon>
        <taxon>Bacillota</taxon>
        <taxon>Bacilli</taxon>
        <taxon>Lactobacillales</taxon>
        <taxon>Streptococcaceae</taxon>
        <taxon>Streptococcus</taxon>
    </lineage>
</organism>
<comment type="caution">
    <text evidence="2">The sequence shown here is derived from an EMBL/GenBank/DDBJ whole genome shotgun (WGS) entry which is preliminary data.</text>
</comment>
<evidence type="ECO:0000313" key="3">
    <source>
        <dbReference type="Proteomes" id="UP000071601"/>
    </source>
</evidence>
<dbReference type="EMBL" id="FILR01000022">
    <property type="protein sequence ID" value="CYX86562.1"/>
    <property type="molecule type" value="Genomic_DNA"/>
</dbReference>
<evidence type="ECO:0000313" key="2">
    <source>
        <dbReference type="EMBL" id="CYX86562.1"/>
    </source>
</evidence>
<feature type="signal peptide" evidence="1">
    <location>
        <begin position="1"/>
        <end position="31"/>
    </location>
</feature>
<keyword evidence="1" id="KW-0732">Signal</keyword>